<dbReference type="PANTHER" id="PTHR11223:SF3">
    <property type="entry name" value="EXPORTIN-5"/>
    <property type="match status" value="1"/>
</dbReference>
<dbReference type="InterPro" id="IPR011989">
    <property type="entry name" value="ARM-like"/>
</dbReference>
<protein>
    <recommendedName>
        <fullName evidence="6">Importin N-terminal domain-containing protein</fullName>
    </recommendedName>
</protein>
<dbReference type="GO" id="GO:0005737">
    <property type="term" value="C:cytoplasm"/>
    <property type="evidence" value="ECO:0007669"/>
    <property type="project" value="TreeGrafter"/>
</dbReference>
<dbReference type="GO" id="GO:0005049">
    <property type="term" value="F:nuclear export signal receptor activity"/>
    <property type="evidence" value="ECO:0007669"/>
    <property type="project" value="InterPro"/>
</dbReference>
<dbReference type="GO" id="GO:0042565">
    <property type="term" value="C:RNA nuclear export complex"/>
    <property type="evidence" value="ECO:0007669"/>
    <property type="project" value="TreeGrafter"/>
</dbReference>
<evidence type="ECO:0008006" key="6">
    <source>
        <dbReference type="Google" id="ProtNLM"/>
    </source>
</evidence>
<evidence type="ECO:0000313" key="5">
    <source>
        <dbReference type="Proteomes" id="UP001295423"/>
    </source>
</evidence>
<feature type="domain" description="Exportin-5 C-terminal" evidence="3">
    <location>
        <begin position="413"/>
        <end position="1324"/>
    </location>
</feature>
<evidence type="ECO:0000259" key="3">
    <source>
        <dbReference type="Pfam" id="PF19273"/>
    </source>
</evidence>
<feature type="compositionally biased region" description="Polar residues" evidence="1">
    <location>
        <begin position="620"/>
        <end position="632"/>
    </location>
</feature>
<dbReference type="SUPFAM" id="SSF48371">
    <property type="entry name" value="ARM repeat"/>
    <property type="match status" value="1"/>
</dbReference>
<dbReference type="InterPro" id="IPR016024">
    <property type="entry name" value="ARM-type_fold"/>
</dbReference>
<dbReference type="Pfam" id="PF08389">
    <property type="entry name" value="Xpo1"/>
    <property type="match status" value="1"/>
</dbReference>
<dbReference type="InterPro" id="IPR045478">
    <property type="entry name" value="Exportin-5_C"/>
</dbReference>
<evidence type="ECO:0000259" key="2">
    <source>
        <dbReference type="Pfam" id="PF08389"/>
    </source>
</evidence>
<evidence type="ECO:0000313" key="4">
    <source>
        <dbReference type="EMBL" id="CAJ1965475.1"/>
    </source>
</evidence>
<dbReference type="InterPro" id="IPR013598">
    <property type="entry name" value="Exportin-1/Importin-b-like"/>
</dbReference>
<feature type="region of interest" description="Disordered" evidence="1">
    <location>
        <begin position="868"/>
        <end position="901"/>
    </location>
</feature>
<feature type="compositionally biased region" description="Polar residues" evidence="1">
    <location>
        <begin position="879"/>
        <end position="892"/>
    </location>
</feature>
<name>A0AAD2G7X5_9STRA</name>
<feature type="region of interest" description="Disordered" evidence="1">
    <location>
        <begin position="620"/>
        <end position="641"/>
    </location>
</feature>
<dbReference type="GO" id="GO:0006405">
    <property type="term" value="P:RNA export from nucleus"/>
    <property type="evidence" value="ECO:0007669"/>
    <property type="project" value="TreeGrafter"/>
</dbReference>
<sequence>MLTPLTNIRGLSTRRQIVFVTRFASVDRIPFIIKQNTLPIKWQMNSEEETVLRAIVISSSDKWSGQPITLADRQAANGILANFSTFDGRIQLSLKWLQLPQVIADGSNDCTLSAKLYACEILAGVFKSKYATLSDQEKGTIRAALLSQAQQQARLAITDSRILPNKVASLIAGLVVRDFPQRWNTAITDIFGTLWSTDGPTMGVKICLEVLKLVAEDCTDSDYNAKISTQRRNDILIGLNETSHHFLPLLFRLLEEVATLSQGKMSLHQMRQYLLQQNQTIASMTPEQSAQYQLEENKVRAVTVAIVDTLLTLEEFCRSMPLDWILSPQHDFGAACFHLIRESTGGIQVRALTCLEHLCLRGKLTYDQWIKWINDLPQVIQQANQVMAGDLEYKQVNDAAAGINDPSFDALSEQLEFHLALSRMLAALVLAHIAHVTHDKKILKSGSPDQLAFSTYLRLLVDMLHHPSGLICSSQLALWIAMLRDPQISRKKLLQPFISEILICYMDQIIKIRWDDVDDGTHPQSTLMEASWDDDEEYDRWIMDFRSKTSQLFKHIGNCEPDTAATVLLTRMQAMFAASANGEPRTHLHAQNQQLTHDSEAVRQFEATVQPIENILQGMPTWSLSKPQNGKQNNNKRERRNRTVSCLSEIANLVVSWNPAYLWLRFRQVQLLETLRHFWSHEDSTLLQGIDLLLRYIGAPDEFGDGSIELDGTKRISGETIALRKKSSTALVSVSKQVPQNLVPYIPQLTDATRMLLSSPEIHPTNRMHLYEFLSGVATAVDDPVQRATFVSNVLADAINILQSKETQDSISSVQGILNLIGVAQAGQNPATVTDPAHVKTVTDRFAAIFSAFNQLLSVGKRCHEANKKRPTGGLPMVSQATNISSDPNEQNFPDEGPVSTQDLSIGDPFVPLWIHILPAVLSVLESLMQMWRPENQAHLLANRIQRYSLAISDDEVYLSKKQSSKSGGVFGEGGTAGSVISGVSRRDLNLAPKWSGWLNELRNSCFQLLGLASAQRALYTPELQPLFMRFVQVVADPQSLQAMENRHCTQYLKSFIEILLLTCPKTLYMTHLAPIIGPLCEHMKFRLEKSWEPILKATRSRPLSTGDCEAAAAVAIRGGDEWWTEYYSRSGLFVGDLDADTAETAVEKTRIEVTRMFCDVIQSALALKGDWALTLANLAREEQTQKQKHTSKGTKGPPNRFTEGLINADGTPKSENQAAIDVRKLARISAMCNFLFLEHEQTAGFLMLTLIQCLEYPDAYTCRRVTKICHRCLEAVAWHPRYTEFLGSQMFSVAVKNVVVEPKWMVGMEWDMINVVRDIYCRLVCGQVVQPGGQGAALQQPASSSNSSTYEQAKTADRPLQGGGILTTPSALPQNVLLSLPGITAQMIEQLNQDLKRKRASKDQKDFIKDFLRIAADNYSIAQPESLGIDRLDRATKKESLLHSNTIVNEITDPIATNPSRKKKASRKSKMVNQPTGLTAFHLS</sequence>
<feature type="compositionally biased region" description="Basic residues" evidence="1">
    <location>
        <begin position="1461"/>
        <end position="1471"/>
    </location>
</feature>
<comment type="caution">
    <text evidence="4">The sequence shown here is derived from an EMBL/GenBank/DDBJ whole genome shotgun (WGS) entry which is preliminary data.</text>
</comment>
<reference evidence="4" key="1">
    <citation type="submission" date="2023-08" db="EMBL/GenBank/DDBJ databases">
        <authorList>
            <person name="Audoor S."/>
            <person name="Bilcke G."/>
        </authorList>
    </citation>
    <scope>NUCLEOTIDE SEQUENCE</scope>
</reference>
<organism evidence="4 5">
    <name type="scientific">Cylindrotheca closterium</name>
    <dbReference type="NCBI Taxonomy" id="2856"/>
    <lineage>
        <taxon>Eukaryota</taxon>
        <taxon>Sar</taxon>
        <taxon>Stramenopiles</taxon>
        <taxon>Ochrophyta</taxon>
        <taxon>Bacillariophyta</taxon>
        <taxon>Bacillariophyceae</taxon>
        <taxon>Bacillariophycidae</taxon>
        <taxon>Bacillariales</taxon>
        <taxon>Bacillariaceae</taxon>
        <taxon>Cylindrotheca</taxon>
    </lineage>
</organism>
<dbReference type="Gene3D" id="1.25.10.10">
    <property type="entry name" value="Leucine-rich Repeat Variant"/>
    <property type="match status" value="1"/>
</dbReference>
<dbReference type="Pfam" id="PF19273">
    <property type="entry name" value="Exportin-5"/>
    <property type="match status" value="1"/>
</dbReference>
<feature type="domain" description="Exportin-1/Importin-beta-like" evidence="2">
    <location>
        <begin position="161"/>
        <end position="340"/>
    </location>
</feature>
<dbReference type="InterPro" id="IPR045065">
    <property type="entry name" value="XPO1/5"/>
</dbReference>
<dbReference type="Proteomes" id="UP001295423">
    <property type="component" value="Unassembled WGS sequence"/>
</dbReference>
<dbReference type="PANTHER" id="PTHR11223">
    <property type="entry name" value="EXPORTIN 1/5"/>
    <property type="match status" value="1"/>
</dbReference>
<gene>
    <name evidence="4" type="ORF">CYCCA115_LOCUS21131</name>
</gene>
<feature type="region of interest" description="Disordered" evidence="1">
    <location>
        <begin position="1457"/>
        <end position="1485"/>
    </location>
</feature>
<accession>A0AAD2G7X5</accession>
<keyword evidence="5" id="KW-1185">Reference proteome</keyword>
<evidence type="ECO:0000256" key="1">
    <source>
        <dbReference type="SAM" id="MobiDB-lite"/>
    </source>
</evidence>
<dbReference type="GO" id="GO:0006611">
    <property type="term" value="P:protein export from nucleus"/>
    <property type="evidence" value="ECO:0007669"/>
    <property type="project" value="InterPro"/>
</dbReference>
<dbReference type="GO" id="GO:0003723">
    <property type="term" value="F:RNA binding"/>
    <property type="evidence" value="ECO:0007669"/>
    <property type="project" value="TreeGrafter"/>
</dbReference>
<dbReference type="EMBL" id="CAKOGP040002203">
    <property type="protein sequence ID" value="CAJ1965475.1"/>
    <property type="molecule type" value="Genomic_DNA"/>
</dbReference>
<proteinExistence type="predicted"/>
<dbReference type="GO" id="GO:0005634">
    <property type="term" value="C:nucleus"/>
    <property type="evidence" value="ECO:0007669"/>
    <property type="project" value="TreeGrafter"/>
</dbReference>
<feature type="region of interest" description="Disordered" evidence="1">
    <location>
        <begin position="1183"/>
        <end position="1209"/>
    </location>
</feature>